<feature type="chain" id="PRO_5006513600" description="Carboxypeptidase" evidence="13">
    <location>
        <begin position="19"/>
        <end position="544"/>
    </location>
</feature>
<evidence type="ECO:0000256" key="13">
    <source>
        <dbReference type="RuleBase" id="RU361156"/>
    </source>
</evidence>
<evidence type="ECO:0000256" key="3">
    <source>
        <dbReference type="ARBA" id="ARBA00022554"/>
    </source>
</evidence>
<dbReference type="Proteomes" id="UP000039046">
    <property type="component" value="Unassembled WGS sequence"/>
</dbReference>
<proteinExistence type="inferred from homology"/>
<feature type="domain" description="Propeptide carboxypeptidase Y" evidence="14">
    <location>
        <begin position="34"/>
        <end position="100"/>
    </location>
</feature>
<feature type="signal peptide" evidence="13">
    <location>
        <begin position="1"/>
        <end position="18"/>
    </location>
</feature>
<comment type="function">
    <text evidence="11">Vacuolar carboxypeptidase involved in degradation of small peptides. Digests preferentially peptides containing an aliphatic or hydrophobic residue in P1' position, as well as methionine, leucine or phenylalanine in P1 position of ester substrate.</text>
</comment>
<dbReference type="MEROPS" id="S10.001"/>
<dbReference type="Pfam" id="PF00450">
    <property type="entry name" value="Peptidase_S10"/>
    <property type="match status" value="1"/>
</dbReference>
<dbReference type="InterPro" id="IPR018202">
    <property type="entry name" value="Ser_caboxypep_ser_AS"/>
</dbReference>
<dbReference type="AlphaFoldDB" id="A0A0A1T914"/>
<evidence type="ECO:0000256" key="9">
    <source>
        <dbReference type="ARBA" id="ARBA00023157"/>
    </source>
</evidence>
<keyword evidence="8" id="KW-0865">Zymogen</keyword>
<dbReference type="EC" id="3.4.16.-" evidence="13"/>
<dbReference type="GO" id="GO:0004185">
    <property type="term" value="F:serine-type carboxypeptidase activity"/>
    <property type="evidence" value="ECO:0007669"/>
    <property type="project" value="UniProtKB-UniRule"/>
</dbReference>
<keyword evidence="4 13" id="KW-0121">Carboxypeptidase</keyword>
<evidence type="ECO:0000256" key="6">
    <source>
        <dbReference type="ARBA" id="ARBA00022729"/>
    </source>
</evidence>
<evidence type="ECO:0000256" key="2">
    <source>
        <dbReference type="ARBA" id="ARBA00009431"/>
    </source>
</evidence>
<dbReference type="PANTHER" id="PTHR11802">
    <property type="entry name" value="SERINE PROTEASE FAMILY S10 SERINE CARBOXYPEPTIDASE"/>
    <property type="match status" value="1"/>
</dbReference>
<sequence length="544" mass="60420">MKLSSSTVLLCAAATAAGLEQKVISKPGSFGLDLDAWTKSLEKTYGAITEEAKAAWEEIAALAPEAMEAMKAQMTPQKPKKHTRRPDSTWDHIVKGANVQAMGVQTADGSRTKVDGDFESYTLRARTVDPSKLGIDKVKQYSGYLDNNDDDKHLFYWFFESRNDPKNDPIILWLNGGPGCSSMGGLFMELGPSSINKKGEVVYNPSSWNSNASVIFLDQPVNVGFSYSEKSVGTSVAAGKDIYALLSLFFHQFPEYAKQDFHIAGESYGGHYVPTFAAEILSHKDRNINLQSIMIGNGCTDSAIQQDYYQPMACGKGGYPSVLSDSECQSMKNAMPRCKQLTKACEEKQSMWTCTPASIYCNNALMGPYMRTGLNPYDIRKPCGRSALCYTEMEDLTEYLNRRNVLDALGVEVDDFTMCSDRVGRDFSYNYDMSQPVIKLIPDILDQIPVLVYAGDADFICNWLGNQAWTDSLEWSGHKAYSKAESKDLKLASGDKYGRVKQAEGLAFIQLFEAGHMAPFDKPEPSLDMVNRWIGGEWKHNKKN</sequence>
<dbReference type="Pfam" id="PF05388">
    <property type="entry name" value="Carbpep_Y_N"/>
    <property type="match status" value="1"/>
</dbReference>
<evidence type="ECO:0000256" key="5">
    <source>
        <dbReference type="ARBA" id="ARBA00022670"/>
    </source>
</evidence>
<evidence type="ECO:0000259" key="14">
    <source>
        <dbReference type="Pfam" id="PF05388"/>
    </source>
</evidence>
<protein>
    <recommendedName>
        <fullName evidence="13">Carboxypeptidase</fullName>
        <ecNumber evidence="13">3.4.16.-</ecNumber>
    </recommendedName>
</protein>
<keyword evidence="6 13" id="KW-0732">Signal</keyword>
<organism evidence="15 16">
    <name type="scientific">[Torrubiella] hemipterigena</name>
    <dbReference type="NCBI Taxonomy" id="1531966"/>
    <lineage>
        <taxon>Eukaryota</taxon>
        <taxon>Fungi</taxon>
        <taxon>Dikarya</taxon>
        <taxon>Ascomycota</taxon>
        <taxon>Pezizomycotina</taxon>
        <taxon>Sordariomycetes</taxon>
        <taxon>Hypocreomycetidae</taxon>
        <taxon>Hypocreales</taxon>
        <taxon>Clavicipitaceae</taxon>
        <taxon>Clavicipitaceae incertae sedis</taxon>
        <taxon>'Torrubiella' clade</taxon>
    </lineage>
</organism>
<comment type="catalytic activity">
    <reaction evidence="12">
        <text>Release of a C-terminal amino acid with broad specificity.</text>
        <dbReference type="EC" id="3.4.16.5"/>
    </reaction>
</comment>
<keyword evidence="10" id="KW-0325">Glycoprotein</keyword>
<dbReference type="PANTHER" id="PTHR11802:SF113">
    <property type="entry name" value="SERINE CARBOXYPEPTIDASE CTSA-4.1"/>
    <property type="match status" value="1"/>
</dbReference>
<keyword evidence="7 13" id="KW-0378">Hydrolase</keyword>
<dbReference type="EMBL" id="CDHN01000001">
    <property type="protein sequence ID" value="CEJ82767.1"/>
    <property type="molecule type" value="Genomic_DNA"/>
</dbReference>
<comment type="subcellular location">
    <subcellularLocation>
        <location evidence="1">Vacuole</location>
    </subcellularLocation>
</comment>
<evidence type="ECO:0000256" key="7">
    <source>
        <dbReference type="ARBA" id="ARBA00022801"/>
    </source>
</evidence>
<dbReference type="InterPro" id="IPR029058">
    <property type="entry name" value="AB_hydrolase_fold"/>
</dbReference>
<evidence type="ECO:0000313" key="16">
    <source>
        <dbReference type="Proteomes" id="UP000039046"/>
    </source>
</evidence>
<dbReference type="GO" id="GO:0000328">
    <property type="term" value="C:fungal-type vacuole lumen"/>
    <property type="evidence" value="ECO:0007669"/>
    <property type="project" value="UniProtKB-ARBA"/>
</dbReference>
<evidence type="ECO:0000256" key="8">
    <source>
        <dbReference type="ARBA" id="ARBA00023145"/>
    </source>
</evidence>
<dbReference type="HOGENOM" id="CLU_008523_10_4_1"/>
<keyword evidence="16" id="KW-1185">Reference proteome</keyword>
<dbReference type="Gene3D" id="3.40.50.1820">
    <property type="entry name" value="alpha/beta hydrolase"/>
    <property type="match status" value="1"/>
</dbReference>
<dbReference type="FunFam" id="1.10.287.410:FF:000001">
    <property type="entry name" value="Carboxypeptidase Y"/>
    <property type="match status" value="1"/>
</dbReference>
<gene>
    <name evidence="15" type="ORF">VHEMI02815</name>
</gene>
<dbReference type="SUPFAM" id="SSF53474">
    <property type="entry name" value="alpha/beta-Hydrolases"/>
    <property type="match status" value="1"/>
</dbReference>
<evidence type="ECO:0000256" key="12">
    <source>
        <dbReference type="ARBA" id="ARBA00052076"/>
    </source>
</evidence>
<reference evidence="15 16" key="1">
    <citation type="journal article" date="2015" name="Genome Announc.">
        <title>Draft Genome Sequence and Gene Annotation of the Entomopathogenic Fungus Verticillium hemipterigenum.</title>
        <authorList>
            <person name="Horn F."/>
            <person name="Habel A."/>
            <person name="Scharf D.H."/>
            <person name="Dworschak J."/>
            <person name="Brakhage A.A."/>
            <person name="Guthke R."/>
            <person name="Hertweck C."/>
            <person name="Linde J."/>
        </authorList>
    </citation>
    <scope>NUCLEOTIDE SEQUENCE [LARGE SCALE GENOMIC DNA]</scope>
</reference>
<dbReference type="PROSITE" id="PS00131">
    <property type="entry name" value="CARBOXYPEPT_SER_SER"/>
    <property type="match status" value="1"/>
</dbReference>
<keyword evidence="9" id="KW-1015">Disulfide bond</keyword>
<comment type="similarity">
    <text evidence="2 13">Belongs to the peptidase S10 family.</text>
</comment>
<name>A0A0A1T914_9HYPO</name>
<evidence type="ECO:0000256" key="4">
    <source>
        <dbReference type="ARBA" id="ARBA00022645"/>
    </source>
</evidence>
<evidence type="ECO:0000256" key="1">
    <source>
        <dbReference type="ARBA" id="ARBA00004116"/>
    </source>
</evidence>
<dbReference type="GO" id="GO:0006508">
    <property type="term" value="P:proteolysis"/>
    <property type="evidence" value="ECO:0007669"/>
    <property type="project" value="UniProtKB-KW"/>
</dbReference>
<evidence type="ECO:0000313" key="15">
    <source>
        <dbReference type="EMBL" id="CEJ82767.1"/>
    </source>
</evidence>
<dbReference type="InterPro" id="IPR001563">
    <property type="entry name" value="Peptidase_S10"/>
</dbReference>
<keyword evidence="5 13" id="KW-0645">Protease</keyword>
<evidence type="ECO:0000256" key="10">
    <source>
        <dbReference type="ARBA" id="ARBA00023180"/>
    </source>
</evidence>
<dbReference type="STRING" id="1531966.A0A0A1T914"/>
<dbReference type="Gene3D" id="1.10.287.410">
    <property type="match status" value="1"/>
</dbReference>
<evidence type="ECO:0000256" key="11">
    <source>
        <dbReference type="ARBA" id="ARBA00025622"/>
    </source>
</evidence>
<accession>A0A0A1T914</accession>
<keyword evidence="3" id="KW-0926">Vacuole</keyword>
<dbReference type="PRINTS" id="PR00724">
    <property type="entry name" value="CRBOXYPTASEC"/>
</dbReference>
<dbReference type="InterPro" id="IPR008442">
    <property type="entry name" value="Propeptide_carboxypepY"/>
</dbReference>
<dbReference type="OrthoDB" id="443318at2759"/>